<keyword evidence="9" id="KW-1185">Reference proteome</keyword>
<evidence type="ECO:0000256" key="1">
    <source>
        <dbReference type="ARBA" id="ARBA00004651"/>
    </source>
</evidence>
<evidence type="ECO:0000256" key="7">
    <source>
        <dbReference type="SAM" id="Phobius"/>
    </source>
</evidence>
<evidence type="ECO:0000313" key="9">
    <source>
        <dbReference type="Proteomes" id="UP001625389"/>
    </source>
</evidence>
<comment type="subcellular location">
    <subcellularLocation>
        <location evidence="1">Cell membrane</location>
        <topology evidence="1">Multi-pass membrane protein</topology>
    </subcellularLocation>
</comment>
<comment type="caution">
    <text evidence="8">The sequence shown here is derived from an EMBL/GenBank/DDBJ whole genome shotgun (WGS) entry which is preliminary data.</text>
</comment>
<dbReference type="InterPro" id="IPR007341">
    <property type="entry name" value="Transgly_assoc"/>
</dbReference>
<gene>
    <name evidence="8" type="ORF">ACEN34_05000</name>
</gene>
<reference evidence="8 9" key="1">
    <citation type="submission" date="2024-08" db="EMBL/GenBank/DDBJ databases">
        <authorList>
            <person name="Arias E."/>
        </authorList>
    </citation>
    <scope>NUCLEOTIDE SEQUENCE [LARGE SCALE GENOMIC DNA]</scope>
    <source>
        <strain evidence="8 9">FAM 25317</strain>
    </source>
</reference>
<feature type="transmembrane region" description="Helical" evidence="7">
    <location>
        <begin position="59"/>
        <end position="79"/>
    </location>
</feature>
<dbReference type="Pfam" id="PF04226">
    <property type="entry name" value="Transgly_assoc"/>
    <property type="match status" value="1"/>
</dbReference>
<dbReference type="RefSeq" id="WP_407137166.1">
    <property type="nucleotide sequence ID" value="NZ_JBGQPK010000014.1"/>
</dbReference>
<name>A0ABW8UBT0_9LACO</name>
<evidence type="ECO:0000256" key="5">
    <source>
        <dbReference type="ARBA" id="ARBA00022989"/>
    </source>
</evidence>
<evidence type="ECO:0000256" key="3">
    <source>
        <dbReference type="ARBA" id="ARBA00022475"/>
    </source>
</evidence>
<keyword evidence="3" id="KW-1003">Cell membrane</keyword>
<protein>
    <submittedName>
        <fullName evidence="8">GlsB/YeaQ/YmgE family stress response membrane protein</fullName>
    </submittedName>
</protein>
<keyword evidence="4 7" id="KW-0812">Transmembrane</keyword>
<dbReference type="EMBL" id="JBGQPK010000014">
    <property type="protein sequence ID" value="MFL2028971.1"/>
    <property type="molecule type" value="Genomic_DNA"/>
</dbReference>
<accession>A0ABW8UBT0</accession>
<organism evidence="8 9">
    <name type="scientific">Loigolactobacillus zhaoyuanensis</name>
    <dbReference type="NCBI Taxonomy" id="2486017"/>
    <lineage>
        <taxon>Bacteria</taxon>
        <taxon>Bacillati</taxon>
        <taxon>Bacillota</taxon>
        <taxon>Bacilli</taxon>
        <taxon>Lactobacillales</taxon>
        <taxon>Lactobacillaceae</taxon>
        <taxon>Loigolactobacillus</taxon>
    </lineage>
</organism>
<evidence type="ECO:0000256" key="6">
    <source>
        <dbReference type="ARBA" id="ARBA00023136"/>
    </source>
</evidence>
<comment type="similarity">
    <text evidence="2">Belongs to the UPF0410 family.</text>
</comment>
<keyword evidence="5 7" id="KW-1133">Transmembrane helix</keyword>
<proteinExistence type="inferred from homology"/>
<sequence length="85" mass="8890">MMFNLIWLLVIGVAIGGLAGAISNPDSLLGLLSDIAAGLIGAWIGETLFGDWGPQIAELALLPAICGAIIGVTISAWVFTRRRKK</sequence>
<evidence type="ECO:0000256" key="4">
    <source>
        <dbReference type="ARBA" id="ARBA00022692"/>
    </source>
</evidence>
<evidence type="ECO:0000313" key="8">
    <source>
        <dbReference type="EMBL" id="MFL2028971.1"/>
    </source>
</evidence>
<evidence type="ECO:0000256" key="2">
    <source>
        <dbReference type="ARBA" id="ARBA00011006"/>
    </source>
</evidence>
<keyword evidence="6 7" id="KW-0472">Membrane</keyword>
<dbReference type="Proteomes" id="UP001625389">
    <property type="component" value="Unassembled WGS sequence"/>
</dbReference>